<dbReference type="Pfam" id="PF13380">
    <property type="entry name" value="CoA_binding_2"/>
    <property type="match status" value="1"/>
</dbReference>
<evidence type="ECO:0000313" key="3">
    <source>
        <dbReference type="EMBL" id="MCO1658231.1"/>
    </source>
</evidence>
<dbReference type="GO" id="GO:0016874">
    <property type="term" value="F:ligase activity"/>
    <property type="evidence" value="ECO:0007669"/>
    <property type="project" value="UniProtKB-KW"/>
</dbReference>
<keyword evidence="3" id="KW-0436">Ligase</keyword>
<name>A0ABT1A5D6_9PSEU</name>
<dbReference type="Proteomes" id="UP001165283">
    <property type="component" value="Unassembled WGS sequence"/>
</dbReference>
<dbReference type="InterPro" id="IPR036291">
    <property type="entry name" value="NAD(P)-bd_dom_sf"/>
</dbReference>
<protein>
    <submittedName>
        <fullName evidence="3">Acetate--CoA ligase family protein</fullName>
    </submittedName>
</protein>
<dbReference type="PANTHER" id="PTHR42793">
    <property type="entry name" value="COA BINDING DOMAIN CONTAINING PROTEIN"/>
    <property type="match status" value="1"/>
</dbReference>
<evidence type="ECO:0000256" key="1">
    <source>
        <dbReference type="SAM" id="MobiDB-lite"/>
    </source>
</evidence>
<dbReference type="Gene3D" id="3.40.50.261">
    <property type="entry name" value="Succinyl-CoA synthetase domains"/>
    <property type="match status" value="2"/>
</dbReference>
<comment type="caution">
    <text evidence="3">The sequence shown here is derived from an EMBL/GenBank/DDBJ whole genome shotgun (WGS) entry which is preliminary data.</text>
</comment>
<organism evidence="3 4">
    <name type="scientific">Pseudonocardia humida</name>
    <dbReference type="NCBI Taxonomy" id="2800819"/>
    <lineage>
        <taxon>Bacteria</taxon>
        <taxon>Bacillati</taxon>
        <taxon>Actinomycetota</taxon>
        <taxon>Actinomycetes</taxon>
        <taxon>Pseudonocardiales</taxon>
        <taxon>Pseudonocardiaceae</taxon>
        <taxon>Pseudonocardia</taxon>
    </lineage>
</organism>
<dbReference type="SMART" id="SM00881">
    <property type="entry name" value="CoA_binding"/>
    <property type="match status" value="1"/>
</dbReference>
<dbReference type="SUPFAM" id="SSF51735">
    <property type="entry name" value="NAD(P)-binding Rossmann-fold domains"/>
    <property type="match status" value="1"/>
</dbReference>
<dbReference type="Pfam" id="PF19045">
    <property type="entry name" value="Ligase_CoA_2"/>
    <property type="match status" value="1"/>
</dbReference>
<dbReference type="Gene3D" id="3.30.1490.20">
    <property type="entry name" value="ATP-grasp fold, A domain"/>
    <property type="match status" value="1"/>
</dbReference>
<feature type="domain" description="CoA-binding" evidence="2">
    <location>
        <begin position="45"/>
        <end position="139"/>
    </location>
</feature>
<dbReference type="InterPro" id="IPR003781">
    <property type="entry name" value="CoA-bd"/>
</dbReference>
<dbReference type="Gene3D" id="3.30.470.20">
    <property type="entry name" value="ATP-grasp fold, B domain"/>
    <property type="match status" value="1"/>
</dbReference>
<dbReference type="InterPro" id="IPR043938">
    <property type="entry name" value="Ligase_CoA_dom"/>
</dbReference>
<dbReference type="Pfam" id="PF13607">
    <property type="entry name" value="Succ_CoA_lig"/>
    <property type="match status" value="1"/>
</dbReference>
<dbReference type="PANTHER" id="PTHR42793:SF1">
    <property type="entry name" value="PEPTIDYL-LYSINE N-ACETYLTRANSFERASE PATZ"/>
    <property type="match status" value="1"/>
</dbReference>
<evidence type="ECO:0000313" key="4">
    <source>
        <dbReference type="Proteomes" id="UP001165283"/>
    </source>
</evidence>
<dbReference type="Pfam" id="PF13549">
    <property type="entry name" value="ATP-grasp_5"/>
    <property type="match status" value="1"/>
</dbReference>
<proteinExistence type="predicted"/>
<sequence length="751" mass="77093">MPQSTRSATLDAGPAGPGAGPDPTTAAELAAARRRLATPERLRSFFAPRSVALVGASDSSGWGQFIVASLATSGFTGPLRPVHPTRPTAFDRPTVPSLRDLDEPVDLAYVLAPTRAVEGVLEDAAAAGIRNAIVLASGYGDGGGEQGREAEASLVRRAVELDITLLGPNCLGYVNAAASVAPFGLGIVPPLRRGPLGIVLQSGALTSNVLAFARAHQVGISLLTSMGNEAVITTADVVEHLISDDDTEVIGLFLESVRDAPRFVQLAARALERGKPIVALKVGRTEAGQRTALAHTGALAGDDAVVDAAFRQFGVIRVGSLEQLLITSGLFTSGQVPKGRRVGVVTASGGACDIIADRSTDEGVRIVDFAESTTAKLKAALPPFAAAHNPLDVTGIVLAERGSAQAGLGDVALEAVVDDPGIDFVFNMLALPAAEPPDPSIIERRMAQIATTTQRSPVPIVNFSATCSDLSPFAQSLLDKHGLHTLAGIEFGLTAIGQALRWQETRALDPRPPSTEQVAAPAGLPSGPWSEARSRDLVAASGVPVVPAELVADADAAVAAAARFARPVALKICSAAITHKSDIGGVALGVQGDDDVRAAYERVHAAGRAVADDIEGVLVSPMRAPATELFVGVTVDPSFGPVLAVGLGGVFIEVLEDVSLRLLPVDAAEVRRMLGELRGAAVLRGARGTRPADLDRVAEVVAQVAAAAAGLGPALQTLEINPLRVDGDSVEALDVLVVTNPVTHDPAGAGS</sequence>
<dbReference type="InterPro" id="IPR032875">
    <property type="entry name" value="Succ_CoA_lig_flav_dom"/>
</dbReference>
<reference evidence="3" key="1">
    <citation type="submission" date="2021-04" db="EMBL/GenBank/DDBJ databases">
        <title>Pseudonocardia sp. nov., isolated from sandy soil of mangrove forest.</title>
        <authorList>
            <person name="Zan Z."/>
            <person name="Huang R."/>
            <person name="Liu W."/>
        </authorList>
    </citation>
    <scope>NUCLEOTIDE SEQUENCE</scope>
    <source>
        <strain evidence="3">S2-4</strain>
    </source>
</reference>
<dbReference type="InterPro" id="IPR016102">
    <property type="entry name" value="Succinyl-CoA_synth-like"/>
</dbReference>
<dbReference type="InterPro" id="IPR013815">
    <property type="entry name" value="ATP_grasp_subdomain_1"/>
</dbReference>
<accession>A0ABT1A5D6</accession>
<keyword evidence="4" id="KW-1185">Reference proteome</keyword>
<dbReference type="SUPFAM" id="SSF56059">
    <property type="entry name" value="Glutathione synthetase ATP-binding domain-like"/>
    <property type="match status" value="1"/>
</dbReference>
<dbReference type="Gene3D" id="3.40.50.720">
    <property type="entry name" value="NAD(P)-binding Rossmann-like Domain"/>
    <property type="match status" value="1"/>
</dbReference>
<dbReference type="SUPFAM" id="SSF52210">
    <property type="entry name" value="Succinyl-CoA synthetase domains"/>
    <property type="match status" value="2"/>
</dbReference>
<feature type="region of interest" description="Disordered" evidence="1">
    <location>
        <begin position="1"/>
        <end position="24"/>
    </location>
</feature>
<dbReference type="RefSeq" id="WP_252441932.1">
    <property type="nucleotide sequence ID" value="NZ_JAGSOV010000052.1"/>
</dbReference>
<dbReference type="EMBL" id="JAGSOV010000052">
    <property type="protein sequence ID" value="MCO1658231.1"/>
    <property type="molecule type" value="Genomic_DNA"/>
</dbReference>
<evidence type="ECO:0000259" key="2">
    <source>
        <dbReference type="SMART" id="SM00881"/>
    </source>
</evidence>
<gene>
    <name evidence="3" type="ORF">KDL28_24520</name>
</gene>